<gene>
    <name evidence="1" type="ORF">Vadar_016934</name>
</gene>
<organism evidence="1 2">
    <name type="scientific">Vaccinium darrowii</name>
    <dbReference type="NCBI Taxonomy" id="229202"/>
    <lineage>
        <taxon>Eukaryota</taxon>
        <taxon>Viridiplantae</taxon>
        <taxon>Streptophyta</taxon>
        <taxon>Embryophyta</taxon>
        <taxon>Tracheophyta</taxon>
        <taxon>Spermatophyta</taxon>
        <taxon>Magnoliopsida</taxon>
        <taxon>eudicotyledons</taxon>
        <taxon>Gunneridae</taxon>
        <taxon>Pentapetalae</taxon>
        <taxon>asterids</taxon>
        <taxon>Ericales</taxon>
        <taxon>Ericaceae</taxon>
        <taxon>Vaccinioideae</taxon>
        <taxon>Vaccinieae</taxon>
        <taxon>Vaccinium</taxon>
    </lineage>
</organism>
<dbReference type="Proteomes" id="UP000828048">
    <property type="component" value="Chromosome 6"/>
</dbReference>
<reference evidence="1 2" key="1">
    <citation type="journal article" date="2021" name="Hortic Res">
        <title>High-quality reference genome and annotation aids understanding of berry development for evergreen blueberry (Vaccinium darrowii).</title>
        <authorList>
            <person name="Yu J."/>
            <person name="Hulse-Kemp A.M."/>
            <person name="Babiker E."/>
            <person name="Staton M."/>
        </authorList>
    </citation>
    <scope>NUCLEOTIDE SEQUENCE [LARGE SCALE GENOMIC DNA]</scope>
    <source>
        <strain evidence="2">cv. NJ 8807/NJ 8810</strain>
        <tissue evidence="1">Young leaf</tissue>
    </source>
</reference>
<comment type="caution">
    <text evidence="1">The sequence shown here is derived from an EMBL/GenBank/DDBJ whole genome shotgun (WGS) entry which is preliminary data.</text>
</comment>
<protein>
    <submittedName>
        <fullName evidence="1">Uncharacterized protein</fullName>
    </submittedName>
</protein>
<proteinExistence type="predicted"/>
<evidence type="ECO:0000313" key="1">
    <source>
        <dbReference type="EMBL" id="KAH7837701.1"/>
    </source>
</evidence>
<keyword evidence="2" id="KW-1185">Reference proteome</keyword>
<dbReference type="EMBL" id="CM037156">
    <property type="protein sequence ID" value="KAH7837701.1"/>
    <property type="molecule type" value="Genomic_DNA"/>
</dbReference>
<sequence length="956" mass="106690">MSRIHNNKTRNLEKPFPGCLGRMVNLFDLNTGVAANRLLLDKPHRDGSPLPRSQSDGARTSCVVDPEEDKVIVSELRSFLKKKSNGTPMKMLIDQEMSKEVESKHNPPSVVAKLMGLDALPQQQPNIAAQRNHSTIPLSYWQQEDGLDMQMQREIHQCPEQNEFKDVHEIWQQSQKRSWVGEKSPQKGMHDEYSNAKKMALIRQKFIEAKRLSTDEKLRQSKQFHDALDVLSSNKDLFVKFLQEPNSMFSQQMCNLHPAPPPPENKRITVLRPSKMLDNDKFSRPMKKNEKQVKKASIVGQVIGWDRSNTGSSPPNLRVDDNPTQPTRIVVLKPSPGKSHDLKAVKSPSYSSPRVLSGEDFRGEPEYDEARESREVAEEIAWQMRVNLGVHQRNETFLSSVFSNGYIGDDSSFHKSEIDYAMGNCSDSEVITPTSRHSWDYINRCDSPFSSSFSRVSYSPESSVCREAKKRLSERWTMMSSSGICQEQRHIRRSSSTLGEMLALSDTKKCLVSEEEGLNKDQEPSASTSCAASYLNKDDIVDDSPKNLLRSKSVPVSSTAFGGRLHIDVSDPVVSRTDIPKEVAKVKSVKSSLKGKVSSLFFPKNKKSSKEKFSASLTKDTSQKSDVSVQSTGKAIVGTSQCANDSTTNECSLPQFQVSSSKTFLSDFSEQGIISREAGLSFTKPMLTGNPSENQDQPSPISVLEPPFEDDNLSADSFIFKLDNHGAKLAAQSIKSNLIGKSPPIESIARTLSWDDSCPLYRQKLPSVSRGMEVEEGDWTFFLQSLISVAGLDGQLQSDSFLSRWYSPESPLDPVLRDKYVGLNGKEIIIHEAKRRQRRATRKLVFDCVNAVLVDITGCSGVLNRLSEDGPPPILANELWAQMRKLFSSEVRCVSTIDDGGGSDSLVVERVVRKEVVGNGWAEDMRLSRDNVGMDIEGKLLDELVREAVVELTGKV</sequence>
<name>A0ACB7XAG8_9ERIC</name>
<accession>A0ACB7XAG8</accession>
<evidence type="ECO:0000313" key="2">
    <source>
        <dbReference type="Proteomes" id="UP000828048"/>
    </source>
</evidence>